<sequence length="197" mass="20346">MSRWCEGLHISGGFWLLAAWFALVNGWRLLAVILSAALLHELGHLAVLGLLGGRVTGLRISVFGAELTTDAARLSYPREIAAVLAGPGVNLLCGLLLAGHHAWVAAGAHLSLCLFNLLPVRPLDGGRALYLLIAALAGPAAGERWARRAGAFTALALGGLAVWLVVRTGGSLWLLPAAAGLLAAGVREAAGRGADFL</sequence>
<dbReference type="PANTHER" id="PTHR39188:SF3">
    <property type="entry name" value="STAGE IV SPORULATION PROTEIN FB"/>
    <property type="match status" value="1"/>
</dbReference>
<dbReference type="EMBL" id="DWZJ01000032">
    <property type="protein sequence ID" value="HJB12924.1"/>
    <property type="molecule type" value="Genomic_DNA"/>
</dbReference>
<keyword evidence="4" id="KW-0378">Hydrolase</keyword>
<keyword evidence="7" id="KW-0812">Transmembrane</keyword>
<organism evidence="8 9">
    <name type="scientific">Candidatus Oscillibacter excrementigallinarum</name>
    <dbReference type="NCBI Taxonomy" id="2838716"/>
    <lineage>
        <taxon>Bacteria</taxon>
        <taxon>Bacillati</taxon>
        <taxon>Bacillota</taxon>
        <taxon>Clostridia</taxon>
        <taxon>Eubacteriales</taxon>
        <taxon>Oscillospiraceae</taxon>
        <taxon>Oscillibacter</taxon>
    </lineage>
</organism>
<comment type="similarity">
    <text evidence="2">Belongs to the peptidase M50B family.</text>
</comment>
<evidence type="ECO:0000256" key="7">
    <source>
        <dbReference type="SAM" id="Phobius"/>
    </source>
</evidence>
<evidence type="ECO:0000313" key="9">
    <source>
        <dbReference type="Proteomes" id="UP000823824"/>
    </source>
</evidence>
<evidence type="ECO:0000256" key="4">
    <source>
        <dbReference type="ARBA" id="ARBA00022801"/>
    </source>
</evidence>
<evidence type="ECO:0000256" key="6">
    <source>
        <dbReference type="ARBA" id="ARBA00023049"/>
    </source>
</evidence>
<keyword evidence="6" id="KW-0482">Metalloprotease</keyword>
<feature type="transmembrane region" description="Helical" evidence="7">
    <location>
        <begin position="12"/>
        <end position="39"/>
    </location>
</feature>
<feature type="transmembrane region" description="Helical" evidence="7">
    <location>
        <begin position="149"/>
        <end position="166"/>
    </location>
</feature>
<name>A0A9D2LHW7_9FIRM</name>
<gene>
    <name evidence="8" type="ORF">H9787_04365</name>
</gene>
<dbReference type="PANTHER" id="PTHR39188">
    <property type="entry name" value="MEMBRANE-ASSOCIATED ZINC METALLOPROTEASE M50B"/>
    <property type="match status" value="1"/>
</dbReference>
<keyword evidence="5" id="KW-0862">Zinc</keyword>
<dbReference type="GO" id="GO:0008237">
    <property type="term" value="F:metallopeptidase activity"/>
    <property type="evidence" value="ECO:0007669"/>
    <property type="project" value="UniProtKB-KW"/>
</dbReference>
<protein>
    <submittedName>
        <fullName evidence="8">Peptidase M50</fullName>
    </submittedName>
</protein>
<dbReference type="Proteomes" id="UP000823824">
    <property type="component" value="Unassembled WGS sequence"/>
</dbReference>
<comment type="caution">
    <text evidence="8">The sequence shown here is derived from an EMBL/GenBank/DDBJ whole genome shotgun (WGS) entry which is preliminary data.</text>
</comment>
<comment type="cofactor">
    <cofactor evidence="1">
        <name>Zn(2+)</name>
        <dbReference type="ChEBI" id="CHEBI:29105"/>
    </cofactor>
</comment>
<reference evidence="8" key="1">
    <citation type="journal article" date="2021" name="PeerJ">
        <title>Extensive microbial diversity within the chicken gut microbiome revealed by metagenomics and culture.</title>
        <authorList>
            <person name="Gilroy R."/>
            <person name="Ravi A."/>
            <person name="Getino M."/>
            <person name="Pursley I."/>
            <person name="Horton D.L."/>
            <person name="Alikhan N.F."/>
            <person name="Baker D."/>
            <person name="Gharbi K."/>
            <person name="Hall N."/>
            <person name="Watson M."/>
            <person name="Adriaenssens E.M."/>
            <person name="Foster-Nyarko E."/>
            <person name="Jarju S."/>
            <person name="Secka A."/>
            <person name="Antonio M."/>
            <person name="Oren A."/>
            <person name="Chaudhuri R.R."/>
            <person name="La Ragione R."/>
            <person name="Hildebrand F."/>
            <person name="Pallen M.J."/>
        </authorList>
    </citation>
    <scope>NUCLEOTIDE SEQUENCE</scope>
    <source>
        <strain evidence="8">ChiBcec18-1249</strain>
    </source>
</reference>
<keyword evidence="7" id="KW-0472">Membrane</keyword>
<reference evidence="8" key="2">
    <citation type="submission" date="2021-04" db="EMBL/GenBank/DDBJ databases">
        <authorList>
            <person name="Gilroy R."/>
        </authorList>
    </citation>
    <scope>NUCLEOTIDE SEQUENCE</scope>
    <source>
        <strain evidence="8">ChiBcec18-1249</strain>
    </source>
</reference>
<dbReference type="GO" id="GO:0006508">
    <property type="term" value="P:proteolysis"/>
    <property type="evidence" value="ECO:0007669"/>
    <property type="project" value="UniProtKB-KW"/>
</dbReference>
<evidence type="ECO:0000256" key="1">
    <source>
        <dbReference type="ARBA" id="ARBA00001947"/>
    </source>
</evidence>
<evidence type="ECO:0000256" key="5">
    <source>
        <dbReference type="ARBA" id="ARBA00022833"/>
    </source>
</evidence>
<keyword evidence="7" id="KW-1133">Transmembrane helix</keyword>
<keyword evidence="3" id="KW-0645">Protease</keyword>
<evidence type="ECO:0000256" key="2">
    <source>
        <dbReference type="ARBA" id="ARBA00007931"/>
    </source>
</evidence>
<evidence type="ECO:0000313" key="8">
    <source>
        <dbReference type="EMBL" id="HJB12924.1"/>
    </source>
</evidence>
<feature type="transmembrane region" description="Helical" evidence="7">
    <location>
        <begin position="125"/>
        <end position="142"/>
    </location>
</feature>
<feature type="transmembrane region" description="Helical" evidence="7">
    <location>
        <begin position="80"/>
        <end position="105"/>
    </location>
</feature>
<evidence type="ECO:0000256" key="3">
    <source>
        <dbReference type="ARBA" id="ARBA00022670"/>
    </source>
</evidence>
<dbReference type="AlphaFoldDB" id="A0A9D2LHW7"/>
<accession>A0A9D2LHW7</accession>
<proteinExistence type="inferred from homology"/>